<dbReference type="InterPro" id="IPR025667">
    <property type="entry name" value="SprB_repeat"/>
</dbReference>
<proteinExistence type="predicted"/>
<dbReference type="CDD" id="cd00146">
    <property type="entry name" value="PKD"/>
    <property type="match status" value="1"/>
</dbReference>
<dbReference type="Proteomes" id="UP000476411">
    <property type="component" value="Chromosome"/>
</dbReference>
<dbReference type="EMBL" id="CP048113">
    <property type="protein sequence ID" value="QHS63106.1"/>
    <property type="molecule type" value="Genomic_DNA"/>
</dbReference>
<dbReference type="InterPro" id="IPR026341">
    <property type="entry name" value="T9SS_type_B"/>
</dbReference>
<dbReference type="AlphaFoldDB" id="A0A6B9ZM85"/>
<evidence type="ECO:0000313" key="1">
    <source>
        <dbReference type="EMBL" id="QHS63106.1"/>
    </source>
</evidence>
<sequence length="534" mass="58307">MILTNQAGHTRLMGKPCCYLTYPAIRICVLCTILLLSCLLNVASAQHLTLRNSSLEGKPGIKVAPTGWRVAANTPDVLPGVMGVFKIANAGNTFVGLQAGPVYREGIEQELTEPLTADRTYSMSFDLAFNEMYGHKHCYGNLAIFGGGAPGDTAERLWTSGSFTDTTWHRWNAIFTPKQTHKYISFYAYPAENCPISGYGVLVFMDNLSTIRQILRTQLTATTSCKNTSTGTVQVKVSGGAEPYTYLWTPGNYTTPEVSGLPAGQYNVTVTAANGVTSKGAITVAASDLAADTNVTISRCAGDNENEIALNITGGLPPYELTMNGVLTETTTFKNVRPGNYVFVLRDQQVCADTFNVMIKEPAPLFIQQVTPENCSCIEVNDGSIKWDVAGGTRPYQYRVNGDTWQPDSIQRNLKAGSYHYEVADANGCIDGGHTVISSPHQNCFVMMPSAFSPNGDGNNDLFRPRVYDAITHYKLTVYNRWGSLVFQTNDPKIGWDGYCRGVPQTPQAFIYVCTFVTSKGDQREYTGSLVLVK</sequence>
<organism evidence="1 2">
    <name type="scientific">Chitinophaga agri</name>
    <dbReference type="NCBI Taxonomy" id="2703787"/>
    <lineage>
        <taxon>Bacteria</taxon>
        <taxon>Pseudomonadati</taxon>
        <taxon>Bacteroidota</taxon>
        <taxon>Chitinophagia</taxon>
        <taxon>Chitinophagales</taxon>
        <taxon>Chitinophagaceae</taxon>
        <taxon>Chitinophaga</taxon>
    </lineage>
</organism>
<gene>
    <name evidence="1" type="ORF">GWR21_27020</name>
</gene>
<dbReference type="Pfam" id="PF13573">
    <property type="entry name" value="SprB"/>
    <property type="match status" value="2"/>
</dbReference>
<dbReference type="Gene3D" id="2.60.40.740">
    <property type="match status" value="1"/>
</dbReference>
<dbReference type="RefSeq" id="WP_162334829.1">
    <property type="nucleotide sequence ID" value="NZ_CP048113.1"/>
</dbReference>
<dbReference type="Pfam" id="PF13585">
    <property type="entry name" value="CHU_C"/>
    <property type="match status" value="1"/>
</dbReference>
<evidence type="ECO:0000313" key="2">
    <source>
        <dbReference type="Proteomes" id="UP000476411"/>
    </source>
</evidence>
<dbReference type="KEGG" id="chih:GWR21_27020"/>
<name>A0A6B9ZM85_9BACT</name>
<accession>A0A6B9ZM85</accession>
<keyword evidence="2" id="KW-1185">Reference proteome</keyword>
<dbReference type="NCBIfam" id="TIGR04131">
    <property type="entry name" value="Bac_Flav_CTERM"/>
    <property type="match status" value="1"/>
</dbReference>
<reference evidence="1 2" key="1">
    <citation type="submission" date="2020-01" db="EMBL/GenBank/DDBJ databases">
        <title>Complete genome sequence of Chitinophaga sp. H33E-04 isolated from quinoa roots.</title>
        <authorList>
            <person name="Weon H.-Y."/>
            <person name="Lee S.A."/>
        </authorList>
    </citation>
    <scope>NUCLEOTIDE SEQUENCE [LARGE SCALE GENOMIC DNA]</scope>
    <source>
        <strain evidence="1 2">H33E-04</strain>
    </source>
</reference>
<protein>
    <submittedName>
        <fullName evidence="1">T9SS type B sorting domain-containing protein</fullName>
    </submittedName>
</protein>